<organism evidence="3 4">
    <name type="scientific">Methylobacterium komagatae</name>
    <dbReference type="NCBI Taxonomy" id="374425"/>
    <lineage>
        <taxon>Bacteria</taxon>
        <taxon>Pseudomonadati</taxon>
        <taxon>Pseudomonadota</taxon>
        <taxon>Alphaproteobacteria</taxon>
        <taxon>Hyphomicrobiales</taxon>
        <taxon>Methylobacteriaceae</taxon>
        <taxon>Methylobacterium</taxon>
    </lineage>
</organism>
<name>A0ABW2BIY8_9HYPH</name>
<dbReference type="EMBL" id="JBHSWN010000001">
    <property type="protein sequence ID" value="MFC6789341.1"/>
    <property type="molecule type" value="Genomic_DNA"/>
</dbReference>
<keyword evidence="1" id="KW-0472">Membrane</keyword>
<evidence type="ECO:0000313" key="3">
    <source>
        <dbReference type="EMBL" id="MFC6789341.1"/>
    </source>
</evidence>
<keyword evidence="1" id="KW-1133">Transmembrane helix</keyword>
<comment type="caution">
    <text evidence="3">The sequence shown here is derived from an EMBL/GenBank/DDBJ whole genome shotgun (WGS) entry which is preliminary data.</text>
</comment>
<gene>
    <name evidence="3" type="ORF">ACFQE0_06700</name>
</gene>
<proteinExistence type="predicted"/>
<sequence length="183" mass="19422">MAMTRVRRFLGDRRGAAAVEFALVGTLFIMTTLFVMVVGAIVYITQAVEYATNAAARDILIGAAQANSANLGTFQQSLCSRLPAGIQCNNLIINLYKVTKASGPGGYYAYVKPDTSGLTVPNLTPGSGQFDLGMQGDFQYLQVIYPVTFLPSGFAAMLSGGATFNGQAAYLATATAAFRNEQY</sequence>
<dbReference type="Proteomes" id="UP001596292">
    <property type="component" value="Unassembled WGS sequence"/>
</dbReference>
<reference evidence="4" key="1">
    <citation type="journal article" date="2019" name="Int. J. Syst. Evol. Microbiol.">
        <title>The Global Catalogue of Microorganisms (GCM) 10K type strain sequencing project: providing services to taxonomists for standard genome sequencing and annotation.</title>
        <authorList>
            <consortium name="The Broad Institute Genomics Platform"/>
            <consortium name="The Broad Institute Genome Sequencing Center for Infectious Disease"/>
            <person name="Wu L."/>
            <person name="Ma J."/>
        </authorList>
    </citation>
    <scope>NUCLEOTIDE SEQUENCE [LARGE SCALE GENOMIC DNA]</scope>
    <source>
        <strain evidence="4">CCUG 48316</strain>
    </source>
</reference>
<evidence type="ECO:0000313" key="4">
    <source>
        <dbReference type="Proteomes" id="UP001596292"/>
    </source>
</evidence>
<dbReference type="RefSeq" id="WP_378968223.1">
    <property type="nucleotide sequence ID" value="NZ_JBHSWN010000001.1"/>
</dbReference>
<keyword evidence="1" id="KW-0812">Transmembrane</keyword>
<feature type="domain" description="TadE-like" evidence="2">
    <location>
        <begin position="15"/>
        <end position="57"/>
    </location>
</feature>
<evidence type="ECO:0000259" key="2">
    <source>
        <dbReference type="Pfam" id="PF07811"/>
    </source>
</evidence>
<protein>
    <submittedName>
        <fullName evidence="3">TadE/TadG family type IV pilus assembly protein</fullName>
    </submittedName>
</protein>
<dbReference type="InterPro" id="IPR012495">
    <property type="entry name" value="TadE-like_dom"/>
</dbReference>
<keyword evidence="4" id="KW-1185">Reference proteome</keyword>
<evidence type="ECO:0000256" key="1">
    <source>
        <dbReference type="SAM" id="Phobius"/>
    </source>
</evidence>
<feature type="transmembrane region" description="Helical" evidence="1">
    <location>
        <begin position="21"/>
        <end position="44"/>
    </location>
</feature>
<accession>A0ABW2BIY8</accession>
<dbReference type="Pfam" id="PF07811">
    <property type="entry name" value="TadE"/>
    <property type="match status" value="1"/>
</dbReference>